<evidence type="ECO:0000313" key="6">
    <source>
        <dbReference type="EMBL" id="QBY42183.1"/>
    </source>
</evidence>
<dbReference type="GO" id="GO:0008233">
    <property type="term" value="F:peptidase activity"/>
    <property type="evidence" value="ECO:0007669"/>
    <property type="project" value="UniProtKB-KW"/>
</dbReference>
<feature type="compositionally biased region" description="Basic residues" evidence="4">
    <location>
        <begin position="1"/>
        <end position="10"/>
    </location>
</feature>
<evidence type="ECO:0000256" key="1">
    <source>
        <dbReference type="ARBA" id="ARBA00022612"/>
    </source>
</evidence>
<dbReference type="InterPro" id="IPR054613">
    <property type="entry name" value="Peptidase_S78_dom"/>
</dbReference>
<reference evidence="6 7" key="1">
    <citation type="submission" date="2019-03" db="EMBL/GenBank/DDBJ databases">
        <title>Long-read sequencing reveals hyperdense prophage content in a complex bacterial symbiont genome.</title>
        <authorList>
            <person name="Frost C.L."/>
            <person name="Siozios S."/>
            <person name="Nadal-Jimenez P."/>
            <person name="Brockhurst M.A."/>
            <person name="King K.C."/>
            <person name="Darby A.C."/>
            <person name="Hurst G.D.D."/>
        </authorList>
    </citation>
    <scope>NUCLEOTIDE SEQUENCE [LARGE SCALE GENOMIC DNA]</scope>
    <source>
        <strain evidence="6 7">FIN</strain>
    </source>
</reference>
<protein>
    <submittedName>
        <fullName evidence="6">Caudovirus prohead serine protease</fullName>
    </submittedName>
</protein>
<dbReference type="GO" id="GO:0006508">
    <property type="term" value="P:proteolysis"/>
    <property type="evidence" value="ECO:0007669"/>
    <property type="project" value="UniProtKB-KW"/>
</dbReference>
<evidence type="ECO:0000313" key="7">
    <source>
        <dbReference type="Proteomes" id="UP000295134"/>
    </source>
</evidence>
<feature type="domain" description="Prohead serine protease" evidence="5">
    <location>
        <begin position="28"/>
        <end position="188"/>
    </location>
</feature>
<keyword evidence="2 6" id="KW-0645">Protease</keyword>
<keyword evidence="3" id="KW-0378">Hydrolase</keyword>
<evidence type="ECO:0000256" key="2">
    <source>
        <dbReference type="ARBA" id="ARBA00022670"/>
    </source>
</evidence>
<dbReference type="Proteomes" id="UP000295134">
    <property type="component" value="Chromosome"/>
</dbReference>
<dbReference type="AlphaFoldDB" id="A0A4V1BWH2"/>
<name>A0A4V1BWH2_9GAMM</name>
<dbReference type="EMBL" id="CP038613">
    <property type="protein sequence ID" value="QBY42183.1"/>
    <property type="molecule type" value="Genomic_DNA"/>
</dbReference>
<keyword evidence="1" id="KW-1188">Viral release from host cell</keyword>
<organism evidence="6 7">
    <name type="scientific">Arsenophonus nasoniae</name>
    <name type="common">son-killer infecting Nasonia vitripennis</name>
    <dbReference type="NCBI Taxonomy" id="638"/>
    <lineage>
        <taxon>Bacteria</taxon>
        <taxon>Pseudomonadati</taxon>
        <taxon>Pseudomonadota</taxon>
        <taxon>Gammaproteobacteria</taxon>
        <taxon>Enterobacterales</taxon>
        <taxon>Morganellaceae</taxon>
        <taxon>Arsenophonus</taxon>
    </lineage>
</organism>
<feature type="region of interest" description="Disordered" evidence="4">
    <location>
        <begin position="1"/>
        <end position="23"/>
    </location>
</feature>
<sequence>MQLKCLRSRRKEPESNPSGHLSMKSTDFEIRTASLSADEKRLTGYAVKWNSRSQLLWGEFIETFAPYAFKNSLGKGTDTRCLYEHDVTNLLGRTASGTLKLAEDETGLRFELTPPDTQLGRDVLTLVERGDISGMSFAFRTIKDHWEIGVKPYLRTVIEAELLEITITSLPAYPESGVEIAKRSLNAYHPKPTHLHHRWLQLSEVE</sequence>
<dbReference type="KEGG" id="ans:ArsFIN_07280"/>
<proteinExistence type="predicted"/>
<evidence type="ECO:0000256" key="3">
    <source>
        <dbReference type="ARBA" id="ARBA00022801"/>
    </source>
</evidence>
<dbReference type="NCBIfam" id="TIGR01543">
    <property type="entry name" value="proheadase_HK97"/>
    <property type="match status" value="1"/>
</dbReference>
<accession>A0A4V1BWH2</accession>
<gene>
    <name evidence="6" type="ORF">ArsFIN_07280</name>
</gene>
<dbReference type="Pfam" id="PF04586">
    <property type="entry name" value="Peptidase_S78"/>
    <property type="match status" value="1"/>
</dbReference>
<dbReference type="InterPro" id="IPR006433">
    <property type="entry name" value="Prohead_protease"/>
</dbReference>
<evidence type="ECO:0000256" key="4">
    <source>
        <dbReference type="SAM" id="MobiDB-lite"/>
    </source>
</evidence>
<evidence type="ECO:0000259" key="5">
    <source>
        <dbReference type="Pfam" id="PF04586"/>
    </source>
</evidence>